<feature type="domain" description="Peptidase C51" evidence="2">
    <location>
        <begin position="220"/>
        <end position="304"/>
    </location>
</feature>
<evidence type="ECO:0000259" key="2">
    <source>
        <dbReference type="Pfam" id="PF05257"/>
    </source>
</evidence>
<dbReference type="Proteomes" id="UP000673375">
    <property type="component" value="Unassembled WGS sequence"/>
</dbReference>
<proteinExistence type="predicted"/>
<evidence type="ECO:0000313" key="4">
    <source>
        <dbReference type="EMBL" id="MBP1046327.1"/>
    </source>
</evidence>
<dbReference type="Gene3D" id="1.10.530.10">
    <property type="match status" value="1"/>
</dbReference>
<keyword evidence="1" id="KW-1133">Transmembrane helix</keyword>
<organism evidence="4 5">
    <name type="scientific">Enterococcus larvae</name>
    <dbReference type="NCBI Taxonomy" id="2794352"/>
    <lineage>
        <taxon>Bacteria</taxon>
        <taxon>Bacillati</taxon>
        <taxon>Bacillota</taxon>
        <taxon>Bacilli</taxon>
        <taxon>Lactobacillales</taxon>
        <taxon>Enterococcaceae</taxon>
        <taxon>Enterococcus</taxon>
    </lineage>
</organism>
<accession>A0ABS4CK70</accession>
<evidence type="ECO:0000259" key="3">
    <source>
        <dbReference type="Pfam" id="PF18013"/>
    </source>
</evidence>
<dbReference type="EMBL" id="JAEDXU010000004">
    <property type="protein sequence ID" value="MBP1046327.1"/>
    <property type="molecule type" value="Genomic_DNA"/>
</dbReference>
<feature type="domain" description="Phage tail lysozyme" evidence="3">
    <location>
        <begin position="44"/>
        <end position="185"/>
    </location>
</feature>
<keyword evidence="1" id="KW-0472">Membrane</keyword>
<dbReference type="InterPro" id="IPR007921">
    <property type="entry name" value="CHAP_dom"/>
</dbReference>
<evidence type="ECO:0000256" key="1">
    <source>
        <dbReference type="SAM" id="Phobius"/>
    </source>
</evidence>
<keyword evidence="5" id="KW-1185">Reference proteome</keyword>
<dbReference type="InterPro" id="IPR041219">
    <property type="entry name" value="Phage_lysozyme2"/>
</dbReference>
<comment type="caution">
    <text evidence="4">The sequence shown here is derived from an EMBL/GenBank/DDBJ whole genome shotgun (WGS) entry which is preliminary data.</text>
</comment>
<gene>
    <name evidence="4" type="ORF">I6N96_08520</name>
</gene>
<dbReference type="InterPro" id="IPR038765">
    <property type="entry name" value="Papain-like_cys_pep_sf"/>
</dbReference>
<evidence type="ECO:0000313" key="5">
    <source>
        <dbReference type="Proteomes" id="UP000673375"/>
    </source>
</evidence>
<dbReference type="SUPFAM" id="SSF54001">
    <property type="entry name" value="Cysteine proteinases"/>
    <property type="match status" value="1"/>
</dbReference>
<dbReference type="Pfam" id="PF18013">
    <property type="entry name" value="Phage_lysozyme2"/>
    <property type="match status" value="1"/>
</dbReference>
<name>A0ABS4CK70_9ENTE</name>
<keyword evidence="1" id="KW-0812">Transmembrane</keyword>
<reference evidence="4 5" key="1">
    <citation type="submission" date="2020-12" db="EMBL/GenBank/DDBJ databases">
        <title>Vagococcus allomyrinae sp. nov. and Enterococcus lavae sp. nov., isolated from the larvae of Allomyrina dichotoma.</title>
        <authorList>
            <person name="Lee S.D."/>
        </authorList>
    </citation>
    <scope>NUCLEOTIDE SEQUENCE [LARGE SCALE GENOMIC DNA]</scope>
    <source>
        <strain evidence="4 5">BWM-S5</strain>
    </source>
</reference>
<feature type="transmembrane region" description="Helical" evidence="1">
    <location>
        <begin position="6"/>
        <end position="27"/>
    </location>
</feature>
<dbReference type="Pfam" id="PF05257">
    <property type="entry name" value="CHAP"/>
    <property type="match status" value="1"/>
</dbReference>
<protein>
    <submittedName>
        <fullName evidence="4">CHAP domain-containing protein</fullName>
    </submittedName>
</protein>
<sequence>MLKVFGGITSIIMLIFFSVVLFGGSILHKAESSQEQAFSQPEVNAWQIWEQLGDKDYSEEARAGILGNIDQETGGTFEADIDENSGNGYGLIQWTPKKILLEQINRAGIKGGPELLKTQVEVIDWELSGEGRGYIPTKSYPYSGEEFKKLKNVKTAARAYEKNRERPRDDHPERQALAQKWFDRFSGKDSSSVSSSNIVAFALDELGNRGGEKFWSWYGYSQRVEWCATFVSWCGNQSGSEFEKFAYCPTGINLFRSKGKWLTAGQRPESGYVIFFDWESDGISDHVGLVINYENGVVHTVEGNSNDEVKLQQYSVKSAVISGYGIP</sequence>
<dbReference type="RefSeq" id="WP_209557157.1">
    <property type="nucleotide sequence ID" value="NZ_JAEDXU010000004.1"/>
</dbReference>